<organism evidence="1 2">
    <name type="scientific">Pristionchus entomophagus</name>
    <dbReference type="NCBI Taxonomy" id="358040"/>
    <lineage>
        <taxon>Eukaryota</taxon>
        <taxon>Metazoa</taxon>
        <taxon>Ecdysozoa</taxon>
        <taxon>Nematoda</taxon>
        <taxon>Chromadorea</taxon>
        <taxon>Rhabditida</taxon>
        <taxon>Rhabditina</taxon>
        <taxon>Diplogasteromorpha</taxon>
        <taxon>Diplogasteroidea</taxon>
        <taxon>Neodiplogasteridae</taxon>
        <taxon>Pristionchus</taxon>
    </lineage>
</organism>
<evidence type="ECO:0000313" key="1">
    <source>
        <dbReference type="EMBL" id="GMS86369.1"/>
    </source>
</evidence>
<gene>
    <name evidence="1" type="ORF">PENTCL1PPCAC_8544</name>
</gene>
<dbReference type="Proteomes" id="UP001432027">
    <property type="component" value="Unassembled WGS sequence"/>
</dbReference>
<name>A0AAV5SYD2_9BILA</name>
<reference evidence="1" key="1">
    <citation type="submission" date="2023-10" db="EMBL/GenBank/DDBJ databases">
        <title>Genome assembly of Pristionchus species.</title>
        <authorList>
            <person name="Yoshida K."/>
            <person name="Sommer R.J."/>
        </authorList>
    </citation>
    <scope>NUCLEOTIDE SEQUENCE</scope>
    <source>
        <strain evidence="1">RS0144</strain>
    </source>
</reference>
<dbReference type="AlphaFoldDB" id="A0AAV5SYD2"/>
<dbReference type="EMBL" id="BTSX01000002">
    <property type="protein sequence ID" value="GMS86369.1"/>
    <property type="molecule type" value="Genomic_DNA"/>
</dbReference>
<proteinExistence type="predicted"/>
<keyword evidence="2" id="KW-1185">Reference proteome</keyword>
<evidence type="ECO:0000313" key="2">
    <source>
        <dbReference type="Proteomes" id="UP001432027"/>
    </source>
</evidence>
<sequence length="172" mass="19069">MAHCQQNDGKSNSLEGYSSHFVCADCIKLQSIRGLLKDELHMDGMEGKSVNQLSKADDPILKIAEYSEVSAAVKGSTVKDLVKGNEGIAYSNFIRIASWLHRIRSIMQAYEQNEVDGSLHYVAQDSEKLTLEISTVDTLMDELTDGCSCLICTEPYNSVNFIPRSLECGHEM</sequence>
<feature type="non-terminal residue" evidence="1">
    <location>
        <position position="172"/>
    </location>
</feature>
<accession>A0AAV5SYD2</accession>
<comment type="caution">
    <text evidence="1">The sequence shown here is derived from an EMBL/GenBank/DDBJ whole genome shotgun (WGS) entry which is preliminary data.</text>
</comment>
<protein>
    <submittedName>
        <fullName evidence="1">Uncharacterized protein</fullName>
    </submittedName>
</protein>